<dbReference type="InterPro" id="IPR013783">
    <property type="entry name" value="Ig-like_fold"/>
</dbReference>
<dbReference type="SUPFAM" id="SSF117074">
    <property type="entry name" value="Hypothetical protein PA1324"/>
    <property type="match status" value="1"/>
</dbReference>
<keyword evidence="3" id="KW-0732">Signal</keyword>
<evidence type="ECO:0000313" key="7">
    <source>
        <dbReference type="Proteomes" id="UP000672027"/>
    </source>
</evidence>
<dbReference type="Pfam" id="PF17210">
    <property type="entry name" value="SdrD_B"/>
    <property type="match status" value="1"/>
</dbReference>
<accession>A0ABX7X4F3</accession>
<gene>
    <name evidence="6" type="ORF">J8380_00825</name>
</gene>
<proteinExistence type="predicted"/>
<organism evidence="6 7">
    <name type="scientific">Candidatus Thiothrix anitrata</name>
    <dbReference type="NCBI Taxonomy" id="2823902"/>
    <lineage>
        <taxon>Bacteria</taxon>
        <taxon>Pseudomonadati</taxon>
        <taxon>Pseudomonadota</taxon>
        <taxon>Gammaproteobacteria</taxon>
        <taxon>Thiotrichales</taxon>
        <taxon>Thiotrichaceae</taxon>
        <taxon>Thiothrix</taxon>
    </lineage>
</organism>
<evidence type="ECO:0000256" key="1">
    <source>
        <dbReference type="ARBA" id="ARBA00004613"/>
    </source>
</evidence>
<protein>
    <recommendedName>
        <fullName evidence="5">SD-repeat containing protein B domain-containing protein</fullName>
    </recommendedName>
</protein>
<sequence>MGSIAGQVRNDLNYNGNPADTDNGIGGVTITLFTDPDGNGDSSDGVQVAKTATDSEGRYLFTNLKPQNYVVVEADLAEVAIHFRCDRA</sequence>
<dbReference type="Gene3D" id="2.60.40.10">
    <property type="entry name" value="Immunoglobulins"/>
    <property type="match status" value="1"/>
</dbReference>
<name>A0ABX7X4F3_9GAMM</name>
<dbReference type="EMBL" id="CP072800">
    <property type="protein sequence ID" value="QTR50162.1"/>
    <property type="molecule type" value="Genomic_DNA"/>
</dbReference>
<feature type="region of interest" description="Disordered" evidence="4">
    <location>
        <begin position="1"/>
        <end position="20"/>
    </location>
</feature>
<feature type="compositionally biased region" description="Polar residues" evidence="4">
    <location>
        <begin position="10"/>
        <end position="20"/>
    </location>
</feature>
<reference evidence="6 7" key="1">
    <citation type="submission" date="2021-04" db="EMBL/GenBank/DDBJ databases">
        <title>Genomics, taxonomy and metabolism of representatives of sulfur bacteria of the genus Thiothrix: Thiothrix fructosivorans QT, Thiothrix unzii A1T and three new species, Thiothrix subterranea sp. nov., Thiothrix litoralis sp. nov. and 'Candidatus Thiothrix anitrata' sp. nov.</title>
        <authorList>
            <person name="Ravin N.V."/>
            <person name="Smolyakov D."/>
            <person name="Rudenko T.S."/>
            <person name="Mardanov A.V."/>
            <person name="Beletsky A.V."/>
            <person name="Markov N.D."/>
            <person name="Fomenkov A.I."/>
            <person name="Roberts R.J."/>
            <person name="Karnachuk O.V."/>
            <person name="Novikov A."/>
            <person name="Grabovich M.Y."/>
        </authorList>
    </citation>
    <scope>NUCLEOTIDE SEQUENCE [LARGE SCALE GENOMIC DNA]</scope>
    <source>
        <strain evidence="6 7">A52</strain>
    </source>
</reference>
<evidence type="ECO:0000256" key="4">
    <source>
        <dbReference type="SAM" id="MobiDB-lite"/>
    </source>
</evidence>
<evidence type="ECO:0000256" key="3">
    <source>
        <dbReference type="ARBA" id="ARBA00022729"/>
    </source>
</evidence>
<evidence type="ECO:0000313" key="6">
    <source>
        <dbReference type="EMBL" id="QTR50162.1"/>
    </source>
</evidence>
<comment type="subcellular location">
    <subcellularLocation>
        <location evidence="1">Secreted</location>
    </subcellularLocation>
</comment>
<evidence type="ECO:0000256" key="2">
    <source>
        <dbReference type="ARBA" id="ARBA00022525"/>
    </source>
</evidence>
<dbReference type="Proteomes" id="UP000672027">
    <property type="component" value="Chromosome"/>
</dbReference>
<dbReference type="InterPro" id="IPR033764">
    <property type="entry name" value="Sdr_B"/>
</dbReference>
<dbReference type="RefSeq" id="WP_210227200.1">
    <property type="nucleotide sequence ID" value="NZ_CP072800.1"/>
</dbReference>
<keyword evidence="7" id="KW-1185">Reference proteome</keyword>
<feature type="domain" description="SD-repeat containing protein B" evidence="5">
    <location>
        <begin position="4"/>
        <end position="72"/>
    </location>
</feature>
<evidence type="ECO:0000259" key="5">
    <source>
        <dbReference type="Pfam" id="PF17210"/>
    </source>
</evidence>
<keyword evidence="2" id="KW-0964">Secreted</keyword>